<dbReference type="GO" id="GO:0031012">
    <property type="term" value="C:extracellular matrix"/>
    <property type="evidence" value="ECO:0007669"/>
    <property type="project" value="TreeGrafter"/>
</dbReference>
<organism evidence="4 5">
    <name type="scientific">Ceratosolen solmsi marchali</name>
    <dbReference type="NCBI Taxonomy" id="326594"/>
    <lineage>
        <taxon>Eukaryota</taxon>
        <taxon>Metazoa</taxon>
        <taxon>Ecdysozoa</taxon>
        <taxon>Arthropoda</taxon>
        <taxon>Hexapoda</taxon>
        <taxon>Insecta</taxon>
        <taxon>Pterygota</taxon>
        <taxon>Neoptera</taxon>
        <taxon>Endopterygota</taxon>
        <taxon>Hymenoptera</taxon>
        <taxon>Apocrita</taxon>
        <taxon>Proctotrupomorpha</taxon>
        <taxon>Chalcidoidea</taxon>
        <taxon>Agaonidae</taxon>
        <taxon>Agaoninae</taxon>
        <taxon>Ceratosolen</taxon>
    </lineage>
</organism>
<evidence type="ECO:0000313" key="4">
    <source>
        <dbReference type="Proteomes" id="UP000695007"/>
    </source>
</evidence>
<dbReference type="GO" id="GO:0042302">
    <property type="term" value="F:structural constituent of cuticle"/>
    <property type="evidence" value="ECO:0007669"/>
    <property type="project" value="UniProtKB-UniRule"/>
</dbReference>
<accession>A0AAJ6YHF4</accession>
<reference evidence="5" key="1">
    <citation type="submission" date="2025-08" db="UniProtKB">
        <authorList>
            <consortium name="RefSeq"/>
        </authorList>
    </citation>
    <scope>IDENTIFICATION</scope>
</reference>
<keyword evidence="1 2" id="KW-0193">Cuticle</keyword>
<keyword evidence="3" id="KW-0732">Signal</keyword>
<gene>
    <name evidence="5" type="primary">LOC105362370</name>
</gene>
<name>A0AAJ6YHF4_9HYME</name>
<sequence length="213" mass="23373">MAFVISGLYLAAVLTLCSAVVVKPALPIANDVRPQLVEESVPRYSYGYDVRDEVTGDFKSQHETREGDIVRGGYSFIESDGSRRVVDYVSDPVNGFNAVVRKEPGVAPPTSPVATKINLHPGGAMAHEILPRIVPYGHASPIPAVQAPPRTYFPLPGLARTSPLHYPSYHTYEAPAENEIYPSPVAQKYLPIGRYGYVLTNAPFPYPFPQKYD</sequence>
<dbReference type="Pfam" id="PF00379">
    <property type="entry name" value="Chitin_bind_4"/>
    <property type="match status" value="1"/>
</dbReference>
<feature type="chain" id="PRO_5042485581" evidence="3">
    <location>
        <begin position="20"/>
        <end position="213"/>
    </location>
</feature>
<dbReference type="RefSeq" id="XP_011498111.1">
    <property type="nucleotide sequence ID" value="XM_011499809.1"/>
</dbReference>
<evidence type="ECO:0000256" key="1">
    <source>
        <dbReference type="ARBA" id="ARBA00022460"/>
    </source>
</evidence>
<dbReference type="KEGG" id="csol:105362370"/>
<protein>
    <submittedName>
        <fullName evidence="5">Larval cuticle protein A2B-like</fullName>
    </submittedName>
</protein>
<dbReference type="InterPro" id="IPR051217">
    <property type="entry name" value="Insect_Cuticle_Struc_Prot"/>
</dbReference>
<proteinExistence type="predicted"/>
<dbReference type="GO" id="GO:0005615">
    <property type="term" value="C:extracellular space"/>
    <property type="evidence" value="ECO:0007669"/>
    <property type="project" value="TreeGrafter"/>
</dbReference>
<dbReference type="PRINTS" id="PR00947">
    <property type="entry name" value="CUTICLE"/>
</dbReference>
<dbReference type="PANTHER" id="PTHR12236">
    <property type="entry name" value="STRUCTURAL CONTITUENT OF CUTICLE"/>
    <property type="match status" value="1"/>
</dbReference>
<dbReference type="GeneID" id="105362370"/>
<evidence type="ECO:0000256" key="2">
    <source>
        <dbReference type="PROSITE-ProRule" id="PRU00497"/>
    </source>
</evidence>
<dbReference type="PROSITE" id="PS51155">
    <property type="entry name" value="CHIT_BIND_RR_2"/>
    <property type="match status" value="1"/>
</dbReference>
<dbReference type="PANTHER" id="PTHR12236:SF95">
    <property type="entry name" value="CUTICULAR PROTEIN 76BD, ISOFORM C-RELATED"/>
    <property type="match status" value="1"/>
</dbReference>
<dbReference type="Proteomes" id="UP000695007">
    <property type="component" value="Unplaced"/>
</dbReference>
<feature type="signal peptide" evidence="3">
    <location>
        <begin position="1"/>
        <end position="19"/>
    </location>
</feature>
<keyword evidence="4" id="KW-1185">Reference proteome</keyword>
<dbReference type="AlphaFoldDB" id="A0AAJ6YHF4"/>
<evidence type="ECO:0000313" key="5">
    <source>
        <dbReference type="RefSeq" id="XP_011498111.1"/>
    </source>
</evidence>
<dbReference type="InterPro" id="IPR000618">
    <property type="entry name" value="Insect_cuticle"/>
</dbReference>
<evidence type="ECO:0000256" key="3">
    <source>
        <dbReference type="SAM" id="SignalP"/>
    </source>
</evidence>